<dbReference type="GO" id="GO:0005942">
    <property type="term" value="C:phosphatidylinositol 3-kinase complex"/>
    <property type="evidence" value="ECO:0007669"/>
    <property type="project" value="TreeGrafter"/>
</dbReference>
<name>T1GSR6_MEGSC</name>
<organism evidence="5 6">
    <name type="scientific">Megaselia scalaris</name>
    <name type="common">Humpbacked fly</name>
    <name type="synonym">Phora scalaris</name>
    <dbReference type="NCBI Taxonomy" id="36166"/>
    <lineage>
        <taxon>Eukaryota</taxon>
        <taxon>Metazoa</taxon>
        <taxon>Ecdysozoa</taxon>
        <taxon>Arthropoda</taxon>
        <taxon>Hexapoda</taxon>
        <taxon>Insecta</taxon>
        <taxon>Pterygota</taxon>
        <taxon>Neoptera</taxon>
        <taxon>Endopterygota</taxon>
        <taxon>Diptera</taxon>
        <taxon>Brachycera</taxon>
        <taxon>Muscomorpha</taxon>
        <taxon>Platypezoidea</taxon>
        <taxon>Phoridae</taxon>
        <taxon>Megaseliini</taxon>
        <taxon>Megaselia</taxon>
    </lineage>
</organism>
<keyword evidence="1 2" id="KW-0727">SH2 domain</keyword>
<reference evidence="5" key="2">
    <citation type="submission" date="2015-06" db="UniProtKB">
        <authorList>
            <consortium name="EnsemblMetazoa"/>
        </authorList>
    </citation>
    <scope>IDENTIFICATION</scope>
</reference>
<evidence type="ECO:0000256" key="3">
    <source>
        <dbReference type="SAM" id="MobiDB-lite"/>
    </source>
</evidence>
<dbReference type="InterPro" id="IPR036860">
    <property type="entry name" value="SH2_dom_sf"/>
</dbReference>
<dbReference type="InterPro" id="IPR000980">
    <property type="entry name" value="SH2"/>
</dbReference>
<protein>
    <recommendedName>
        <fullName evidence="4">SH2 domain-containing protein</fullName>
    </recommendedName>
</protein>
<dbReference type="EMBL" id="CAQQ02028878">
    <property type="status" value="NOT_ANNOTATED_CDS"/>
    <property type="molecule type" value="Genomic_DNA"/>
</dbReference>
<evidence type="ECO:0000256" key="2">
    <source>
        <dbReference type="PROSITE-ProRule" id="PRU00191"/>
    </source>
</evidence>
<accession>T1GSR6</accession>
<evidence type="ECO:0000256" key="1">
    <source>
        <dbReference type="ARBA" id="ARBA00022999"/>
    </source>
</evidence>
<dbReference type="Proteomes" id="UP000015102">
    <property type="component" value="Unassembled WGS sequence"/>
</dbReference>
<dbReference type="STRING" id="36166.T1GSR6"/>
<dbReference type="PANTHER" id="PTHR10155:SF32">
    <property type="entry name" value="LP02169P"/>
    <property type="match status" value="1"/>
</dbReference>
<evidence type="ECO:0000259" key="4">
    <source>
        <dbReference type="PROSITE" id="PS50001"/>
    </source>
</evidence>
<dbReference type="SUPFAM" id="SSF55550">
    <property type="entry name" value="SH2 domain"/>
    <property type="match status" value="1"/>
</dbReference>
<evidence type="ECO:0000313" key="6">
    <source>
        <dbReference type="Proteomes" id="UP000015102"/>
    </source>
</evidence>
<proteinExistence type="predicted"/>
<keyword evidence="6" id="KW-1185">Reference proteome</keyword>
<dbReference type="AlphaFoldDB" id="T1GSR6"/>
<sequence length="205" mass="24232">MNPANETMPRIRKWKGTSTCKRHGDQNMDLEGQALGNAGSTQDLKKIRRPKDVTTKNIRRGRLCSPSRNSHSKKRCCIHIFTGVFYPLYENYKDRRSFVKEFLGVVYHSLPDHESIIHVWYWGDISRKDAQKQLTDKPNGSFLVRDSETIDNQFTLSFRIGNHTLHYRLKYFENFWNFEDLKFDSIVEMIQDIIIEVRLKILFVT</sequence>
<feature type="region of interest" description="Disordered" evidence="3">
    <location>
        <begin position="1"/>
        <end position="68"/>
    </location>
</feature>
<dbReference type="PROSITE" id="PS50001">
    <property type="entry name" value="SH2"/>
    <property type="match status" value="1"/>
</dbReference>
<evidence type="ECO:0000313" key="5">
    <source>
        <dbReference type="EnsemblMetazoa" id="MESCA006727-PA"/>
    </source>
</evidence>
<dbReference type="PRINTS" id="PR00401">
    <property type="entry name" value="SH2DOMAIN"/>
</dbReference>
<dbReference type="Pfam" id="PF00017">
    <property type="entry name" value="SH2"/>
    <property type="match status" value="1"/>
</dbReference>
<dbReference type="Gene3D" id="3.30.505.10">
    <property type="entry name" value="SH2 domain"/>
    <property type="match status" value="1"/>
</dbReference>
<dbReference type="SMART" id="SM00252">
    <property type="entry name" value="SH2"/>
    <property type="match status" value="1"/>
</dbReference>
<feature type="domain" description="SH2" evidence="4">
    <location>
        <begin position="120"/>
        <end position="191"/>
    </location>
</feature>
<dbReference type="EMBL" id="CAQQ02028879">
    <property type="status" value="NOT_ANNOTATED_CDS"/>
    <property type="molecule type" value="Genomic_DNA"/>
</dbReference>
<dbReference type="HOGENOM" id="CLU_1338922_0_0_1"/>
<reference evidence="6" key="1">
    <citation type="submission" date="2013-02" db="EMBL/GenBank/DDBJ databases">
        <authorList>
            <person name="Hughes D."/>
        </authorList>
    </citation>
    <scope>NUCLEOTIDE SEQUENCE</scope>
    <source>
        <strain>Durham</strain>
        <strain evidence="6">NC isolate 2 -- Noor lab</strain>
    </source>
</reference>
<dbReference type="EnsemblMetazoa" id="MESCA006727-RA">
    <property type="protein sequence ID" value="MESCA006727-PA"/>
    <property type="gene ID" value="MESCA006727"/>
</dbReference>
<dbReference type="GO" id="GO:0046854">
    <property type="term" value="P:phosphatidylinositol phosphate biosynthetic process"/>
    <property type="evidence" value="ECO:0007669"/>
    <property type="project" value="TreeGrafter"/>
</dbReference>
<dbReference type="GO" id="GO:0046935">
    <property type="term" value="F:1-phosphatidylinositol-3-kinase regulator activity"/>
    <property type="evidence" value="ECO:0007669"/>
    <property type="project" value="TreeGrafter"/>
</dbReference>
<dbReference type="PANTHER" id="PTHR10155">
    <property type="entry name" value="PHOSPHATIDYLINOSITOL 3-KINASE REGULATORY SUBUNIT"/>
    <property type="match status" value="1"/>
</dbReference>
<dbReference type="CDD" id="cd09923">
    <property type="entry name" value="SH2_SOCS_family"/>
    <property type="match status" value="1"/>
</dbReference>